<reference evidence="1" key="2">
    <citation type="submission" date="2020-06" db="EMBL/GenBank/DDBJ databases">
        <title>Helianthus annuus Genome sequencing and assembly Release 2.</title>
        <authorList>
            <person name="Gouzy J."/>
            <person name="Langlade N."/>
            <person name="Munos S."/>
        </authorList>
    </citation>
    <scope>NUCLEOTIDE SEQUENCE</scope>
    <source>
        <tissue evidence="1">Leaves</tissue>
    </source>
</reference>
<dbReference type="AlphaFoldDB" id="A0A9K3DIS5"/>
<evidence type="ECO:0000313" key="2">
    <source>
        <dbReference type="Proteomes" id="UP000215914"/>
    </source>
</evidence>
<sequence>MFSLIIYFSTASLSLPDQRQIRNRTHMCYHVHLASPNGSRRPQHRRNLHTSLRFWRQPLPHTTATAAIIFTAPTNVRDPTAGYNDPF</sequence>
<dbReference type="EMBL" id="MNCJ02000332">
    <property type="protein sequence ID" value="KAF5756247.1"/>
    <property type="molecule type" value="Genomic_DNA"/>
</dbReference>
<protein>
    <submittedName>
        <fullName evidence="1">Uncharacterized protein</fullName>
    </submittedName>
</protein>
<keyword evidence="2" id="KW-1185">Reference proteome</keyword>
<evidence type="ECO:0000313" key="1">
    <source>
        <dbReference type="EMBL" id="KAF5756247.1"/>
    </source>
</evidence>
<organism evidence="1 2">
    <name type="scientific">Helianthus annuus</name>
    <name type="common">Common sunflower</name>
    <dbReference type="NCBI Taxonomy" id="4232"/>
    <lineage>
        <taxon>Eukaryota</taxon>
        <taxon>Viridiplantae</taxon>
        <taxon>Streptophyta</taxon>
        <taxon>Embryophyta</taxon>
        <taxon>Tracheophyta</taxon>
        <taxon>Spermatophyta</taxon>
        <taxon>Magnoliopsida</taxon>
        <taxon>eudicotyledons</taxon>
        <taxon>Gunneridae</taxon>
        <taxon>Pentapetalae</taxon>
        <taxon>asterids</taxon>
        <taxon>campanulids</taxon>
        <taxon>Asterales</taxon>
        <taxon>Asteraceae</taxon>
        <taxon>Asteroideae</taxon>
        <taxon>Heliantheae alliance</taxon>
        <taxon>Heliantheae</taxon>
        <taxon>Helianthus</taxon>
    </lineage>
</organism>
<name>A0A9K3DIS5_HELAN</name>
<dbReference type="Gramene" id="mRNA:HanXRQr2_Chr17g0812381">
    <property type="protein sequence ID" value="mRNA:HanXRQr2_Chr17g0812381"/>
    <property type="gene ID" value="HanXRQr2_Chr17g0812381"/>
</dbReference>
<reference evidence="1" key="1">
    <citation type="journal article" date="2017" name="Nature">
        <title>The sunflower genome provides insights into oil metabolism, flowering and Asterid evolution.</title>
        <authorList>
            <person name="Badouin H."/>
            <person name="Gouzy J."/>
            <person name="Grassa C.J."/>
            <person name="Murat F."/>
            <person name="Staton S.E."/>
            <person name="Cottret L."/>
            <person name="Lelandais-Briere C."/>
            <person name="Owens G.L."/>
            <person name="Carrere S."/>
            <person name="Mayjonade B."/>
            <person name="Legrand L."/>
            <person name="Gill N."/>
            <person name="Kane N.C."/>
            <person name="Bowers J.E."/>
            <person name="Hubner S."/>
            <person name="Bellec A."/>
            <person name="Berard A."/>
            <person name="Berges H."/>
            <person name="Blanchet N."/>
            <person name="Boniface M.C."/>
            <person name="Brunel D."/>
            <person name="Catrice O."/>
            <person name="Chaidir N."/>
            <person name="Claudel C."/>
            <person name="Donnadieu C."/>
            <person name="Faraut T."/>
            <person name="Fievet G."/>
            <person name="Helmstetter N."/>
            <person name="King M."/>
            <person name="Knapp S.J."/>
            <person name="Lai Z."/>
            <person name="Le Paslier M.C."/>
            <person name="Lippi Y."/>
            <person name="Lorenzon L."/>
            <person name="Mandel J.R."/>
            <person name="Marage G."/>
            <person name="Marchand G."/>
            <person name="Marquand E."/>
            <person name="Bret-Mestries E."/>
            <person name="Morien E."/>
            <person name="Nambeesan S."/>
            <person name="Nguyen T."/>
            <person name="Pegot-Espagnet P."/>
            <person name="Pouilly N."/>
            <person name="Raftis F."/>
            <person name="Sallet E."/>
            <person name="Schiex T."/>
            <person name="Thomas J."/>
            <person name="Vandecasteele C."/>
            <person name="Vares D."/>
            <person name="Vear F."/>
            <person name="Vautrin S."/>
            <person name="Crespi M."/>
            <person name="Mangin B."/>
            <person name="Burke J.M."/>
            <person name="Salse J."/>
            <person name="Munos S."/>
            <person name="Vincourt P."/>
            <person name="Rieseberg L.H."/>
            <person name="Langlade N.B."/>
        </authorList>
    </citation>
    <scope>NUCLEOTIDE SEQUENCE</scope>
    <source>
        <tissue evidence="1">Leaves</tissue>
    </source>
</reference>
<dbReference type="Proteomes" id="UP000215914">
    <property type="component" value="Unassembled WGS sequence"/>
</dbReference>
<gene>
    <name evidence="1" type="ORF">HanXRQr2_Chr17g0812381</name>
</gene>
<comment type="caution">
    <text evidence="1">The sequence shown here is derived from an EMBL/GenBank/DDBJ whole genome shotgun (WGS) entry which is preliminary data.</text>
</comment>
<proteinExistence type="predicted"/>
<accession>A0A9K3DIS5</accession>